<name>A0A6J7WLC0_9CAUD</name>
<reference evidence="1" key="1">
    <citation type="submission" date="2020-05" db="EMBL/GenBank/DDBJ databases">
        <authorList>
            <person name="Chiriac C."/>
            <person name="Salcher M."/>
            <person name="Ghai R."/>
            <person name="Kavagutti S V."/>
        </authorList>
    </citation>
    <scope>NUCLEOTIDE SEQUENCE</scope>
</reference>
<organism evidence="1">
    <name type="scientific">uncultured Caudovirales phage</name>
    <dbReference type="NCBI Taxonomy" id="2100421"/>
    <lineage>
        <taxon>Viruses</taxon>
        <taxon>Duplodnaviria</taxon>
        <taxon>Heunggongvirae</taxon>
        <taxon>Uroviricota</taxon>
        <taxon>Caudoviricetes</taxon>
        <taxon>Peduoviridae</taxon>
        <taxon>Maltschvirus</taxon>
        <taxon>Maltschvirus maltsch</taxon>
    </lineage>
</organism>
<evidence type="ECO:0000313" key="1">
    <source>
        <dbReference type="EMBL" id="CAB5217030.1"/>
    </source>
</evidence>
<accession>A0A6J7WLC0</accession>
<gene>
    <name evidence="1" type="ORF">UFOVP199_33</name>
</gene>
<protein>
    <submittedName>
        <fullName evidence="1">Uncharacterized protein</fullName>
    </submittedName>
</protein>
<sequence length="96" mass="10825">MMRMPLKVNYVDGTGAEVVASAPDLIAFERHFDKPMTIFTEQVRIEYMLWLTWTALSRHKLTAMDFDSWTELVDGIDFGSGDGVEITPLESSQPIG</sequence>
<dbReference type="EMBL" id="LR798244">
    <property type="protein sequence ID" value="CAB5217030.1"/>
    <property type="molecule type" value="Genomic_DNA"/>
</dbReference>
<proteinExistence type="predicted"/>